<evidence type="ECO:0000313" key="2">
    <source>
        <dbReference type="Proteomes" id="UP001056778"/>
    </source>
</evidence>
<dbReference type="Proteomes" id="UP001056778">
    <property type="component" value="Chromosome 8"/>
</dbReference>
<keyword evidence="2" id="KW-1185">Reference proteome</keyword>
<sequence>MLLVDIDNKKLIEDEELKKAIFKSRPHGKWLKEQLLTMDGFRKADIEAGSSTDAAIKPADFTDKRIILFDYFPQIVNMQLLQMFRNKREALGSMGNDAPLACLSRHTPLLYEYFKQGLAQVTNPPVDPIRENLVMSLECPIGPMTNLLLPGAKQAHRLWLENPILSIQDMEILKRTKYRNWTSAIIDTTYSVKEGIDGLKVHLERICKEAEDASRENQFLILSDRNLGDKWVPIRMLLALGAIHNHLINTRTRLNVAILVETAEVKLVHEIASRCHRYMLQRDSITIGGLNMKAVACEIVQRHQTTYQFTPDLKSQKNFGLYHYRPHGEKHMNSPEVIALLQEASQLNNVRAYRKFRKIDEENRKHCLLRGQLQLKTINPPISFGEIESAEEIVKRFAIAAINLGSVSHVCHETIARAMNKIGAKSNSGEGGEFPERYTNRLTRSKVKQLSSARWGVTSAYLAHAQDIQIKIAQGAKPGNGALLRADKNIPALAKLWRVPEGVMLIGPFPHHDIYSIEDLSQLIYELRSANPEARISVKLAAVAGIGMIAAGAVKCRARHIVISGHDGGTGAATWTSIKHAAIPWELGISEVHQVLTKYHLRKRVILQADGQIRTGFDVVVAALLGADEVALGTSALIALGCVMTRKCHLNNCPVGIASLNPDLVKFFQGKPEYLINYLTMLAHDVRYHMASIGMRNFEDMIGRTDLLEPVQSTDYRERVLDFKNILFQAKESEPKAESFAIQDDDRIEKESRVIEAAMDVIEGRTKAVNIDMNITNQNRALGATLSYYISKKYGEAGLPDDCRININLSGTAGQSFCVFLAKGVTCTLEGDANDYVGKGLSGGTVIIYPPKEAEFESHLNVIAGNVCLYGATSGKMFLRGIVGERFAVRNSGVTAVVEGVGDHCCEFMTGGIIIVLGLTGRNFGTGMMGGVAYVWDIDKNLHNRCRNSDVKLLKIEDRLEIKQIKDLLHEFKDVTGSYITEQLLKDFNQKITEFVKIIPLYQYEQQMQAAESKSKNDEEFDRRLGFMKYPREMRIFRPVEERVKDFKEIYNFDQIYKSAPKEASRCIDCAVPFCQAANYGCPLENMIPHWAFLVVKNRWNEAALSLQETNNFPEFTARVCPAPCEQACVLNLTMQSVAIRNIECAVIDKAFEHGWIQPEVPQDRTEKKVAIIGSGPSGLACAAQLNKAGHTATVYERNKHIGGLLYYGIPNWKLDKNIIERRVKILKGEGIKFRTEIQVGKDVSVEELERQYDVIVLCIGATLPNDVNVPGRKLKGIFFALDFLKQCVENKETMEENCGHFKDKTVIVIGGGQSAMNCMSAAARYGAKLVKTLTLEREPPTKRPPDNRWPNKPCVKQTTPLHKSSEYLYGNDSRMFNTEILSFENHGTDRVQAVNTIQVNWVNETGYYLPRRIAGTEATIPADYVVIATGFRGPEKSLINECRLEYHKRRSIKTKNYSTNEEFIFAAGDCRMGESLVVSAIADGRQAAKRIDRFLTGAGSNLSMHGNTVQRHHKIDCNTDEN</sequence>
<reference evidence="1" key="1">
    <citation type="submission" date="2022-04" db="EMBL/GenBank/DDBJ databases">
        <title>Chromosome-scale genome assembly of Holotrichia oblita Faldermann.</title>
        <authorList>
            <person name="Rongchong L."/>
        </authorList>
    </citation>
    <scope>NUCLEOTIDE SEQUENCE</scope>
    <source>
        <strain evidence="1">81SQS9</strain>
    </source>
</reference>
<accession>A0ACB9SRS6</accession>
<evidence type="ECO:0000313" key="1">
    <source>
        <dbReference type="EMBL" id="KAI4456437.1"/>
    </source>
</evidence>
<organism evidence="1 2">
    <name type="scientific">Holotrichia oblita</name>
    <name type="common">Chafer beetle</name>
    <dbReference type="NCBI Taxonomy" id="644536"/>
    <lineage>
        <taxon>Eukaryota</taxon>
        <taxon>Metazoa</taxon>
        <taxon>Ecdysozoa</taxon>
        <taxon>Arthropoda</taxon>
        <taxon>Hexapoda</taxon>
        <taxon>Insecta</taxon>
        <taxon>Pterygota</taxon>
        <taxon>Neoptera</taxon>
        <taxon>Endopterygota</taxon>
        <taxon>Coleoptera</taxon>
        <taxon>Polyphaga</taxon>
        <taxon>Scarabaeiformia</taxon>
        <taxon>Scarabaeidae</taxon>
        <taxon>Melolonthinae</taxon>
        <taxon>Holotrichia</taxon>
    </lineage>
</organism>
<gene>
    <name evidence="1" type="ORF">MML48_8g00011539</name>
</gene>
<protein>
    <submittedName>
        <fullName evidence="1">Fad nadph dehydrogenase/oxidoreductase</fullName>
    </submittedName>
</protein>
<proteinExistence type="predicted"/>
<dbReference type="EMBL" id="CM043022">
    <property type="protein sequence ID" value="KAI4456437.1"/>
    <property type="molecule type" value="Genomic_DNA"/>
</dbReference>
<comment type="caution">
    <text evidence="1">The sequence shown here is derived from an EMBL/GenBank/DDBJ whole genome shotgun (WGS) entry which is preliminary data.</text>
</comment>
<name>A0ACB9SRS6_HOLOL</name>